<evidence type="ECO:0000256" key="5">
    <source>
        <dbReference type="PIRSR" id="PIRSR004692-2"/>
    </source>
</evidence>
<dbReference type="RefSeq" id="WP_023978501.1">
    <property type="nucleotide sequence ID" value="NZ_CBLX010000003.1"/>
</dbReference>
<evidence type="ECO:0000256" key="6">
    <source>
        <dbReference type="PIRSR" id="PIRSR004692-3"/>
    </source>
</evidence>
<dbReference type="InterPro" id="IPR004800">
    <property type="entry name" value="KdsD/KpsF-type"/>
</dbReference>
<comment type="caution">
    <text evidence="10">The sequence shown here is derived from an EMBL/GenBank/DDBJ whole genome shotgun (WGS) entry which is preliminary data.</text>
</comment>
<feature type="site" description="Catalytically relevant" evidence="6">
    <location>
        <position position="168"/>
    </location>
</feature>
<dbReference type="NCBIfam" id="TIGR00393">
    <property type="entry name" value="kpsF"/>
    <property type="match status" value="1"/>
</dbReference>
<dbReference type="eggNOG" id="COG0794">
    <property type="taxonomic scope" value="Bacteria"/>
</dbReference>
<feature type="domain" description="CBS" evidence="8">
    <location>
        <begin position="225"/>
        <end position="283"/>
    </location>
</feature>
<evidence type="ECO:0000313" key="10">
    <source>
        <dbReference type="EMBL" id="CDG38343.1"/>
    </source>
</evidence>
<evidence type="ECO:0000256" key="1">
    <source>
        <dbReference type="ARBA" id="ARBA00008165"/>
    </source>
</evidence>
<dbReference type="SMART" id="SM00116">
    <property type="entry name" value="CBS"/>
    <property type="match status" value="2"/>
</dbReference>
<evidence type="ECO:0000259" key="8">
    <source>
        <dbReference type="PROSITE" id="PS51371"/>
    </source>
</evidence>
<reference evidence="10 11" key="1">
    <citation type="journal article" date="2014" name="Genome Biol. Evol.">
        <title>Acetic acid bacteria genomes reveal functional traits for adaptation to life in insect guts.</title>
        <authorList>
            <person name="Chouaia B."/>
            <person name="Gaiarsa S."/>
            <person name="Crotti E."/>
            <person name="Comandatore F."/>
            <person name="Degli Esposti M."/>
            <person name="Ricci I."/>
            <person name="Alma A."/>
            <person name="Favia G."/>
            <person name="Bandi C."/>
            <person name="Daffonchio D."/>
        </authorList>
    </citation>
    <scope>NUCLEOTIDE SEQUENCE [LARGE SCALE GENOMIC DNA]</scope>
    <source>
        <strain evidence="10 11">SF2.1</strain>
    </source>
</reference>
<organism evidence="10 11">
    <name type="scientific">Asaia bogorensis</name>
    <dbReference type="NCBI Taxonomy" id="91915"/>
    <lineage>
        <taxon>Bacteria</taxon>
        <taxon>Pseudomonadati</taxon>
        <taxon>Pseudomonadota</taxon>
        <taxon>Alphaproteobacteria</taxon>
        <taxon>Acetobacterales</taxon>
        <taxon>Acetobacteraceae</taxon>
        <taxon>Asaia</taxon>
    </lineage>
</organism>
<sequence length="344" mass="35688">MTELSRSSSALSTDSERARNAAIESAQATLAAEAAGLAALRSALALPEAMGNHFSEAVACIAATKGRVVVSGIGKSGHIGRKIQATLASTGTSSIFVHPAEAAHGDLGMIEARDVLVLLSQSGETAELAALLEHAARHAITIIGMTSSPSSTLARSSSIVLCLPRSKEACPMGLAPTTSAVMQLALGDALAVALLERRGFTADDFGAFHPGGSLGALLRPVRRLMHEGEAMPLGTADMPLSGVIIEMTRKAFGCMGIVDPSGVLIGLVSDGDLRPALTRDLDRTTAGDIMNRAPITTRGDMLAQEAIHLMTARRKAINSLFVLDEAQRPVGIIHLHDLLRTGVA</sequence>
<dbReference type="GO" id="GO:0097367">
    <property type="term" value="F:carbohydrate derivative binding"/>
    <property type="evidence" value="ECO:0007669"/>
    <property type="project" value="InterPro"/>
</dbReference>
<dbReference type="AlphaFoldDB" id="A0A060QCD8"/>
<keyword evidence="3 7" id="KW-0129">CBS domain</keyword>
<dbReference type="GO" id="GO:0046872">
    <property type="term" value="F:metal ion binding"/>
    <property type="evidence" value="ECO:0007669"/>
    <property type="project" value="UniProtKB-KW"/>
</dbReference>
<dbReference type="Proteomes" id="UP000027583">
    <property type="component" value="Unassembled WGS sequence"/>
</dbReference>
<evidence type="ECO:0000259" key="9">
    <source>
        <dbReference type="PROSITE" id="PS51464"/>
    </source>
</evidence>
<dbReference type="InterPro" id="IPR035474">
    <property type="entry name" value="SIS_Kpsf"/>
</dbReference>
<evidence type="ECO:0000256" key="3">
    <source>
        <dbReference type="ARBA" id="ARBA00023122"/>
    </source>
</evidence>
<protein>
    <submittedName>
        <fullName evidence="10">Arabinose 5-phosphate isomerase</fullName>
        <ecNumber evidence="10">5.3.1.13</ecNumber>
    </submittedName>
</protein>
<dbReference type="InterPro" id="IPR046342">
    <property type="entry name" value="CBS_dom_sf"/>
</dbReference>
<evidence type="ECO:0000256" key="4">
    <source>
        <dbReference type="PIRNR" id="PIRNR004692"/>
    </source>
</evidence>
<dbReference type="CDD" id="cd05014">
    <property type="entry name" value="SIS_Kpsf"/>
    <property type="match status" value="1"/>
</dbReference>
<dbReference type="GO" id="GO:0005975">
    <property type="term" value="P:carbohydrate metabolic process"/>
    <property type="evidence" value="ECO:0007669"/>
    <property type="project" value="InterPro"/>
</dbReference>
<dbReference type="Pfam" id="PF00571">
    <property type="entry name" value="CBS"/>
    <property type="match status" value="1"/>
</dbReference>
<dbReference type="PROSITE" id="PS51464">
    <property type="entry name" value="SIS"/>
    <property type="match status" value="1"/>
</dbReference>
<dbReference type="FunFam" id="3.40.50.10490:FF:000011">
    <property type="entry name" value="Arabinose 5-phosphate isomerase"/>
    <property type="match status" value="1"/>
</dbReference>
<keyword evidence="10" id="KW-0413">Isomerase</keyword>
<dbReference type="PIRSF" id="PIRSF004692">
    <property type="entry name" value="KdsD_KpsF"/>
    <property type="match status" value="1"/>
</dbReference>
<dbReference type="GO" id="GO:0019146">
    <property type="term" value="F:arabinose-5-phosphate isomerase activity"/>
    <property type="evidence" value="ECO:0007669"/>
    <property type="project" value="UniProtKB-EC"/>
</dbReference>
<dbReference type="Pfam" id="PF01380">
    <property type="entry name" value="SIS"/>
    <property type="match status" value="1"/>
</dbReference>
<evidence type="ECO:0000256" key="7">
    <source>
        <dbReference type="PROSITE-ProRule" id="PRU00703"/>
    </source>
</evidence>
<dbReference type="InterPro" id="IPR001347">
    <property type="entry name" value="SIS_dom"/>
</dbReference>
<feature type="domain" description="CBS" evidence="8">
    <location>
        <begin position="290"/>
        <end position="344"/>
    </location>
</feature>
<dbReference type="Gene3D" id="3.10.580.10">
    <property type="entry name" value="CBS-domain"/>
    <property type="match status" value="1"/>
</dbReference>
<dbReference type="EMBL" id="CBLX010000003">
    <property type="protein sequence ID" value="CDG38343.1"/>
    <property type="molecule type" value="Genomic_DNA"/>
</dbReference>
<dbReference type="SUPFAM" id="SSF53697">
    <property type="entry name" value="SIS domain"/>
    <property type="match status" value="1"/>
</dbReference>
<feature type="domain" description="SIS" evidence="9">
    <location>
        <begin position="57"/>
        <end position="200"/>
    </location>
</feature>
<reference evidence="10 11" key="2">
    <citation type="journal article" date="2014" name="PLoS ONE">
        <title>Evolution of mitochondria reconstructed from the energy metabolism of living bacteria.</title>
        <authorList>
            <person name="Degli Esposti M."/>
            <person name="Chouaia B."/>
            <person name="Comandatore F."/>
            <person name="Crotti E."/>
            <person name="Sassera D."/>
            <person name="Lievens P.M."/>
            <person name="Daffonchio D."/>
            <person name="Bandi C."/>
        </authorList>
    </citation>
    <scope>NUCLEOTIDE SEQUENCE [LARGE SCALE GENOMIC DNA]</scope>
    <source>
        <strain evidence="10 11">SF2.1</strain>
    </source>
</reference>
<dbReference type="PROSITE" id="PS51371">
    <property type="entry name" value="CBS"/>
    <property type="match status" value="2"/>
</dbReference>
<evidence type="ECO:0000313" key="11">
    <source>
        <dbReference type="Proteomes" id="UP000027583"/>
    </source>
</evidence>
<accession>A0A060QCD8</accession>
<keyword evidence="5" id="KW-0862">Zinc</keyword>
<keyword evidence="5" id="KW-0479">Metal-binding</keyword>
<feature type="site" description="Catalytically relevant" evidence="6">
    <location>
        <position position="127"/>
    </location>
</feature>
<feature type="site" description="Catalytically relevant" evidence="6">
    <location>
        <position position="75"/>
    </location>
</feature>
<comment type="similarity">
    <text evidence="1 4">Belongs to the SIS family. GutQ/KpsF subfamily.</text>
</comment>
<feature type="site" description="Catalytically relevant" evidence="6">
    <location>
        <position position="209"/>
    </location>
</feature>
<dbReference type="InterPro" id="IPR050986">
    <property type="entry name" value="GutQ/KpsF_isomerases"/>
</dbReference>
<dbReference type="eggNOG" id="COG0517">
    <property type="taxonomic scope" value="Bacteria"/>
</dbReference>
<feature type="binding site" evidence="5">
    <location>
        <position position="98"/>
    </location>
    <ligand>
        <name>Zn(2+)</name>
        <dbReference type="ChEBI" id="CHEBI:29105"/>
    </ligand>
</feature>
<dbReference type="EC" id="5.3.1.13" evidence="10"/>
<dbReference type="Gene3D" id="3.40.50.10490">
    <property type="entry name" value="Glucose-6-phosphate isomerase like protein, domain 1"/>
    <property type="match status" value="1"/>
</dbReference>
<dbReference type="InterPro" id="IPR046348">
    <property type="entry name" value="SIS_dom_sf"/>
</dbReference>
<gene>
    <name evidence="10" type="ORF">ASAP_0298</name>
</gene>
<name>A0A060QCD8_9PROT</name>
<dbReference type="PANTHER" id="PTHR42745">
    <property type="match status" value="1"/>
</dbReference>
<dbReference type="CDD" id="cd04604">
    <property type="entry name" value="CBS_pair_SIS_assoc"/>
    <property type="match status" value="1"/>
</dbReference>
<evidence type="ECO:0000256" key="2">
    <source>
        <dbReference type="ARBA" id="ARBA00022737"/>
    </source>
</evidence>
<keyword evidence="2" id="KW-0677">Repeat</keyword>
<dbReference type="PANTHER" id="PTHR42745:SF1">
    <property type="entry name" value="ARABINOSE 5-PHOSPHATE ISOMERASE KDSD"/>
    <property type="match status" value="1"/>
</dbReference>
<proteinExistence type="inferred from homology"/>
<dbReference type="GO" id="GO:1901135">
    <property type="term" value="P:carbohydrate derivative metabolic process"/>
    <property type="evidence" value="ECO:0007669"/>
    <property type="project" value="InterPro"/>
</dbReference>
<dbReference type="InterPro" id="IPR000644">
    <property type="entry name" value="CBS_dom"/>
</dbReference>